<dbReference type="Gene3D" id="3.30.830.10">
    <property type="entry name" value="Metalloenzyme, LuxS/M16 peptidase-like"/>
    <property type="match status" value="1"/>
</dbReference>
<dbReference type="AlphaFoldDB" id="A0AAE1SRW5"/>
<evidence type="ECO:0000313" key="3">
    <source>
        <dbReference type="EMBL" id="KAK4374970.1"/>
    </source>
</evidence>
<evidence type="ECO:0000259" key="2">
    <source>
        <dbReference type="Pfam" id="PF22456"/>
    </source>
</evidence>
<accession>A0AAE1SRW5</accession>
<dbReference type="InterPro" id="IPR011249">
    <property type="entry name" value="Metalloenz_LuxS/M16"/>
</dbReference>
<proteinExistence type="predicted"/>
<protein>
    <recommendedName>
        <fullName evidence="2">Coenzyme PQQ synthesis protein F-like C-terminal lobe domain-containing protein</fullName>
    </recommendedName>
</protein>
<evidence type="ECO:0000313" key="4">
    <source>
        <dbReference type="Proteomes" id="UP001291623"/>
    </source>
</evidence>
<evidence type="ECO:0000256" key="1">
    <source>
        <dbReference type="ARBA" id="ARBA00022723"/>
    </source>
</evidence>
<dbReference type="GO" id="GO:0005829">
    <property type="term" value="C:cytosol"/>
    <property type="evidence" value="ECO:0007669"/>
    <property type="project" value="TreeGrafter"/>
</dbReference>
<dbReference type="SUPFAM" id="SSF63411">
    <property type="entry name" value="LuxS/MPP-like metallohydrolase"/>
    <property type="match status" value="2"/>
</dbReference>
<keyword evidence="4" id="KW-1185">Reference proteome</keyword>
<organism evidence="3 4">
    <name type="scientific">Anisodus tanguticus</name>
    <dbReference type="NCBI Taxonomy" id="243964"/>
    <lineage>
        <taxon>Eukaryota</taxon>
        <taxon>Viridiplantae</taxon>
        <taxon>Streptophyta</taxon>
        <taxon>Embryophyta</taxon>
        <taxon>Tracheophyta</taxon>
        <taxon>Spermatophyta</taxon>
        <taxon>Magnoliopsida</taxon>
        <taxon>eudicotyledons</taxon>
        <taxon>Gunneridae</taxon>
        <taxon>Pentapetalae</taxon>
        <taxon>asterids</taxon>
        <taxon>lamiids</taxon>
        <taxon>Solanales</taxon>
        <taxon>Solanaceae</taxon>
        <taxon>Solanoideae</taxon>
        <taxon>Hyoscyameae</taxon>
        <taxon>Anisodus</taxon>
    </lineage>
</organism>
<gene>
    <name evidence="3" type="ORF">RND71_005647</name>
</gene>
<dbReference type="InterPro" id="IPR054734">
    <property type="entry name" value="PqqF-like_C_4"/>
</dbReference>
<dbReference type="Proteomes" id="UP001291623">
    <property type="component" value="Unassembled WGS sequence"/>
</dbReference>
<reference evidence="3" key="1">
    <citation type="submission" date="2023-12" db="EMBL/GenBank/DDBJ databases">
        <title>Genome assembly of Anisodus tanguticus.</title>
        <authorList>
            <person name="Wang Y.-J."/>
        </authorList>
    </citation>
    <scope>NUCLEOTIDE SEQUENCE</scope>
    <source>
        <strain evidence="3">KB-2021</strain>
        <tissue evidence="3">Leaf</tissue>
    </source>
</reference>
<dbReference type="Pfam" id="PF22456">
    <property type="entry name" value="PqqF-like_C_4"/>
    <property type="match status" value="1"/>
</dbReference>
<dbReference type="PANTHER" id="PTHR43690:SF18">
    <property type="entry name" value="INSULIN-DEGRADING ENZYME-RELATED"/>
    <property type="match status" value="1"/>
</dbReference>
<name>A0AAE1SRW5_9SOLA</name>
<sequence length="262" mass="30715">MEDDVDSELHEIFEIIGFVYQYLELLRQNSPQEWIFKELQDIANVDFSYAEEQPQDDYAAKLTEAIRRPSSSPLGFLSNFYEKDDPSEKETKEQLGYVVDCSARVTYRIMGFCFRVQSSDYDPVYLEGRIDNFINGVEELLDGLDDKSFESYRSGLIAKLLEKDPSLAYETNRFWGQITDKRYMFDMSEKEAEELRSIQKSDLVECIDGAVNVLVNFHWSLKPDDQLRKEGLFMIVLWLNFVSYGMKKINKLSRVKEVILWD</sequence>
<dbReference type="EMBL" id="JAVYJV010000003">
    <property type="protein sequence ID" value="KAK4374970.1"/>
    <property type="molecule type" value="Genomic_DNA"/>
</dbReference>
<comment type="caution">
    <text evidence="3">The sequence shown here is derived from an EMBL/GenBank/DDBJ whole genome shotgun (WGS) entry which is preliminary data.</text>
</comment>
<dbReference type="InterPro" id="IPR050626">
    <property type="entry name" value="Peptidase_M16"/>
</dbReference>
<keyword evidence="1" id="KW-0479">Metal-binding</keyword>
<feature type="domain" description="Coenzyme PQQ synthesis protein F-like C-terminal lobe" evidence="2">
    <location>
        <begin position="91"/>
        <end position="175"/>
    </location>
</feature>
<dbReference type="PANTHER" id="PTHR43690">
    <property type="entry name" value="NARDILYSIN"/>
    <property type="match status" value="1"/>
</dbReference>
<dbReference type="GO" id="GO:0046872">
    <property type="term" value="F:metal ion binding"/>
    <property type="evidence" value="ECO:0007669"/>
    <property type="project" value="UniProtKB-KW"/>
</dbReference>